<evidence type="ECO:0000313" key="4">
    <source>
        <dbReference type="EMBL" id="AWB95416.1"/>
    </source>
</evidence>
<dbReference type="PROSITE" id="PS51257">
    <property type="entry name" value="PROKAR_LIPOPROTEIN"/>
    <property type="match status" value="1"/>
</dbReference>
<name>A0A2S0WVP7_9MICO</name>
<evidence type="ECO:0000256" key="1">
    <source>
        <dbReference type="SAM" id="MobiDB-lite"/>
    </source>
</evidence>
<reference evidence="4 5" key="1">
    <citation type="submission" date="2018-04" db="EMBL/GenBank/DDBJ databases">
        <authorList>
            <person name="Li J."/>
        </authorList>
    </citation>
    <scope>NUCLEOTIDE SEQUENCE [LARGE SCALE GENOMIC DNA]</scope>
    <source>
        <strain evidence="5">30A</strain>
    </source>
</reference>
<feature type="compositionally biased region" description="Low complexity" evidence="1">
    <location>
        <begin position="81"/>
        <end position="96"/>
    </location>
</feature>
<keyword evidence="2" id="KW-0472">Membrane</keyword>
<sequence>MSVRSRTSAAVRCFIAALAVAAAASCGAASASAKEIPDQETGFTVTIPSRPPAKPTPTPTRAPQTPVASTGNAGSGSPSRPAANAPHGAPTAANTASCTPTEPAVPKQAATTGEKATTDKSLYVPGQQVTATATGYGAGEQVQLVLFSDPVLIGTFTADAGGQVQAVFPVAEKTTAGTHTVQFTGWCKKVAIADILVGTTTGAASSTDMNIPPWARWTLGAVVLAGLLFLGWRLILVMREPVAADPAVARS</sequence>
<keyword evidence="2" id="KW-0812">Transmembrane</keyword>
<evidence type="ECO:0000256" key="2">
    <source>
        <dbReference type="SAM" id="Phobius"/>
    </source>
</evidence>
<organism evidence="4 5">
    <name type="scientific">Agromyces badenianii</name>
    <dbReference type="NCBI Taxonomy" id="2080742"/>
    <lineage>
        <taxon>Bacteria</taxon>
        <taxon>Bacillati</taxon>
        <taxon>Actinomycetota</taxon>
        <taxon>Actinomycetes</taxon>
        <taxon>Micrococcales</taxon>
        <taxon>Microbacteriaceae</taxon>
        <taxon>Agromyces</taxon>
    </lineage>
</organism>
<feature type="transmembrane region" description="Helical" evidence="2">
    <location>
        <begin position="214"/>
        <end position="232"/>
    </location>
</feature>
<feature type="compositionally biased region" description="Polar residues" evidence="1">
    <location>
        <begin position="67"/>
        <end position="78"/>
    </location>
</feature>
<proteinExistence type="predicted"/>
<feature type="region of interest" description="Disordered" evidence="1">
    <location>
        <begin position="32"/>
        <end position="119"/>
    </location>
</feature>
<keyword evidence="3" id="KW-0732">Signal</keyword>
<evidence type="ECO:0000313" key="5">
    <source>
        <dbReference type="Proteomes" id="UP000244729"/>
    </source>
</evidence>
<feature type="signal peptide" evidence="3">
    <location>
        <begin position="1"/>
        <end position="33"/>
    </location>
</feature>
<dbReference type="Proteomes" id="UP000244729">
    <property type="component" value="Chromosome"/>
</dbReference>
<feature type="chain" id="PRO_5015658252" evidence="3">
    <location>
        <begin position="34"/>
        <end position="251"/>
    </location>
</feature>
<gene>
    <name evidence="4" type="ORF">DCE93_06885</name>
</gene>
<accession>A0A2S0WVP7</accession>
<keyword evidence="5" id="KW-1185">Reference proteome</keyword>
<keyword evidence="2" id="KW-1133">Transmembrane helix</keyword>
<dbReference type="KEGG" id="agm:DCE93_06885"/>
<evidence type="ECO:0000256" key="3">
    <source>
        <dbReference type="SAM" id="SignalP"/>
    </source>
</evidence>
<feature type="compositionally biased region" description="Pro residues" evidence="1">
    <location>
        <begin position="49"/>
        <end position="60"/>
    </location>
</feature>
<dbReference type="EMBL" id="CP028913">
    <property type="protein sequence ID" value="AWB95416.1"/>
    <property type="molecule type" value="Genomic_DNA"/>
</dbReference>
<dbReference type="AlphaFoldDB" id="A0A2S0WVP7"/>
<protein>
    <submittedName>
        <fullName evidence="4">Uncharacterized protein</fullName>
    </submittedName>
</protein>